<name>A0ABD6DP37_9EURY</name>
<protein>
    <submittedName>
        <fullName evidence="3">Uncharacterized protein</fullName>
    </submittedName>
</protein>
<feature type="region of interest" description="Disordered" evidence="2">
    <location>
        <begin position="20"/>
        <end position="70"/>
    </location>
</feature>
<evidence type="ECO:0000313" key="4">
    <source>
        <dbReference type="Proteomes" id="UP001597034"/>
    </source>
</evidence>
<feature type="region of interest" description="Disordered" evidence="2">
    <location>
        <begin position="323"/>
        <end position="350"/>
    </location>
</feature>
<evidence type="ECO:0000313" key="3">
    <source>
        <dbReference type="EMBL" id="MFD1647009.1"/>
    </source>
</evidence>
<dbReference type="RefSeq" id="WP_256400924.1">
    <property type="nucleotide sequence ID" value="NZ_JANHJR010000003.1"/>
</dbReference>
<gene>
    <name evidence="3" type="ORF">ACFSBL_15065</name>
</gene>
<dbReference type="EMBL" id="JBHUDO010000003">
    <property type="protein sequence ID" value="MFD1647009.1"/>
    <property type="molecule type" value="Genomic_DNA"/>
</dbReference>
<feature type="compositionally biased region" description="Acidic residues" evidence="2">
    <location>
        <begin position="32"/>
        <end position="44"/>
    </location>
</feature>
<evidence type="ECO:0000256" key="2">
    <source>
        <dbReference type="SAM" id="MobiDB-lite"/>
    </source>
</evidence>
<reference evidence="3 4" key="1">
    <citation type="journal article" date="2019" name="Int. J. Syst. Evol. Microbiol.">
        <title>The Global Catalogue of Microorganisms (GCM) 10K type strain sequencing project: providing services to taxonomists for standard genome sequencing and annotation.</title>
        <authorList>
            <consortium name="The Broad Institute Genomics Platform"/>
            <consortium name="The Broad Institute Genome Sequencing Center for Infectious Disease"/>
            <person name="Wu L."/>
            <person name="Ma J."/>
        </authorList>
    </citation>
    <scope>NUCLEOTIDE SEQUENCE [LARGE SCALE GENOMIC DNA]</scope>
    <source>
        <strain evidence="3 4">CGMCC 1.10390</strain>
    </source>
</reference>
<organism evidence="3 4">
    <name type="scientific">Haloarchaeobius litoreus</name>
    <dbReference type="NCBI Taxonomy" id="755306"/>
    <lineage>
        <taxon>Archaea</taxon>
        <taxon>Methanobacteriati</taxon>
        <taxon>Methanobacteriota</taxon>
        <taxon>Stenosarchaea group</taxon>
        <taxon>Halobacteria</taxon>
        <taxon>Halobacteriales</taxon>
        <taxon>Halorubellaceae</taxon>
        <taxon>Haloarchaeobius</taxon>
    </lineage>
</organism>
<feature type="compositionally biased region" description="Acidic residues" evidence="2">
    <location>
        <begin position="56"/>
        <end position="69"/>
    </location>
</feature>
<feature type="compositionally biased region" description="Gly residues" evidence="2">
    <location>
        <begin position="45"/>
        <end position="55"/>
    </location>
</feature>
<feature type="coiled-coil region" evidence="1">
    <location>
        <begin position="173"/>
        <end position="203"/>
    </location>
</feature>
<feature type="compositionally biased region" description="Basic and acidic residues" evidence="2">
    <location>
        <begin position="326"/>
        <end position="350"/>
    </location>
</feature>
<keyword evidence="4" id="KW-1185">Reference proteome</keyword>
<accession>A0ABD6DP37</accession>
<comment type="caution">
    <text evidence="3">The sequence shown here is derived from an EMBL/GenBank/DDBJ whole genome shotgun (WGS) entry which is preliminary data.</text>
</comment>
<dbReference type="AlphaFoldDB" id="A0ABD6DP37"/>
<keyword evidence="1" id="KW-0175">Coiled coil</keyword>
<evidence type="ECO:0000256" key="1">
    <source>
        <dbReference type="SAM" id="Coils"/>
    </source>
</evidence>
<sequence>MDRRVFIRALAVAGATAVAGCSEAPGGTAGGDDGDDGGSTDDDGGSGGGDGGSGGSDDDGSDGDGSSDETGEHIRAAVGMLNRVGYRLSELQSQLEEEPTSVEVDTEETLAAIDAARSDLDAAAEGASADQQATIETLRALATVLESMTRLVDLLSTVDVDGRLNEVQTTVEAGNYDEALAQVREAKARAEEADAHVTAAEEAAAEIEPARLEAVDAVSYDELEPSLTAASRLVDALLAMTEGYEAILLGREDLVTAQEALDDREYDVAEAALSDAEAQFTAADEAFAGIENAPSSIATHLDRSRCQSEHLVAATEHFRQAAAAARDGDAATAREQRDAAEADLQRVDEC</sequence>
<dbReference type="PROSITE" id="PS51257">
    <property type="entry name" value="PROKAR_LIPOPROTEIN"/>
    <property type="match status" value="1"/>
</dbReference>
<proteinExistence type="predicted"/>
<dbReference type="Proteomes" id="UP001597034">
    <property type="component" value="Unassembled WGS sequence"/>
</dbReference>